<dbReference type="EMBL" id="CM023473">
    <property type="protein sequence ID" value="KAH7953029.1"/>
    <property type="molecule type" value="Genomic_DNA"/>
</dbReference>
<comment type="caution">
    <text evidence="1">The sequence shown here is derived from an EMBL/GenBank/DDBJ whole genome shotgun (WGS) entry which is preliminary data.</text>
</comment>
<accession>A0ACB8CV48</accession>
<keyword evidence="2" id="KW-1185">Reference proteome</keyword>
<evidence type="ECO:0000313" key="1">
    <source>
        <dbReference type="EMBL" id="KAH7953029.1"/>
    </source>
</evidence>
<protein>
    <submittedName>
        <fullName evidence="1">Uncharacterized protein</fullName>
    </submittedName>
</protein>
<reference evidence="1" key="1">
    <citation type="submission" date="2020-05" db="EMBL/GenBank/DDBJ databases">
        <title>Large-scale comparative analyses of tick genomes elucidate their genetic diversity and vector capacities.</title>
        <authorList>
            <person name="Jia N."/>
            <person name="Wang J."/>
            <person name="Shi W."/>
            <person name="Du L."/>
            <person name="Sun Y."/>
            <person name="Zhan W."/>
            <person name="Jiang J."/>
            <person name="Wang Q."/>
            <person name="Zhang B."/>
            <person name="Ji P."/>
            <person name="Sakyi L.B."/>
            <person name="Cui X."/>
            <person name="Yuan T."/>
            <person name="Jiang B."/>
            <person name="Yang W."/>
            <person name="Lam T.T.-Y."/>
            <person name="Chang Q."/>
            <person name="Ding S."/>
            <person name="Wang X."/>
            <person name="Zhu J."/>
            <person name="Ruan X."/>
            <person name="Zhao L."/>
            <person name="Wei J."/>
            <person name="Que T."/>
            <person name="Du C."/>
            <person name="Cheng J."/>
            <person name="Dai P."/>
            <person name="Han X."/>
            <person name="Huang E."/>
            <person name="Gao Y."/>
            <person name="Liu J."/>
            <person name="Shao H."/>
            <person name="Ye R."/>
            <person name="Li L."/>
            <person name="Wei W."/>
            <person name="Wang X."/>
            <person name="Wang C."/>
            <person name="Yang T."/>
            <person name="Huo Q."/>
            <person name="Li W."/>
            <person name="Guo W."/>
            <person name="Chen H."/>
            <person name="Zhou L."/>
            <person name="Ni X."/>
            <person name="Tian J."/>
            <person name="Zhou Y."/>
            <person name="Sheng Y."/>
            <person name="Liu T."/>
            <person name="Pan Y."/>
            <person name="Xia L."/>
            <person name="Li J."/>
            <person name="Zhao F."/>
            <person name="Cao W."/>
        </authorList>
    </citation>
    <scope>NUCLEOTIDE SEQUENCE</scope>
    <source>
        <strain evidence="1">Dsil-2018</strain>
    </source>
</reference>
<proteinExistence type="predicted"/>
<evidence type="ECO:0000313" key="2">
    <source>
        <dbReference type="Proteomes" id="UP000821865"/>
    </source>
</evidence>
<sequence>MGLAGTALREWIDAERATERGLRTQARDDRRVNIELEEKRLQAEERVLQLKLKIQEQAASSNALPVSGDAAVPAIMDGCSPHKLSPPFNEARDDLDAYLQRFERVAESEEWPQNKWALSLSLCLTGEALAVISRLDSASASDYDQLMATLLLRFRYTAEGYREKFRKARPEEKETGLQYASRLASHFDRWM</sequence>
<name>A0ACB8CV48_DERSI</name>
<dbReference type="Proteomes" id="UP000821865">
    <property type="component" value="Chromosome 4"/>
</dbReference>
<gene>
    <name evidence="1" type="ORF">HPB49_003698</name>
</gene>
<organism evidence="1 2">
    <name type="scientific">Dermacentor silvarum</name>
    <name type="common">Tick</name>
    <dbReference type="NCBI Taxonomy" id="543639"/>
    <lineage>
        <taxon>Eukaryota</taxon>
        <taxon>Metazoa</taxon>
        <taxon>Ecdysozoa</taxon>
        <taxon>Arthropoda</taxon>
        <taxon>Chelicerata</taxon>
        <taxon>Arachnida</taxon>
        <taxon>Acari</taxon>
        <taxon>Parasitiformes</taxon>
        <taxon>Ixodida</taxon>
        <taxon>Ixodoidea</taxon>
        <taxon>Ixodidae</taxon>
        <taxon>Rhipicephalinae</taxon>
        <taxon>Dermacentor</taxon>
    </lineage>
</organism>